<organism evidence="9">
    <name type="scientific">freshwater metagenome</name>
    <dbReference type="NCBI Taxonomy" id="449393"/>
    <lineage>
        <taxon>unclassified sequences</taxon>
        <taxon>metagenomes</taxon>
        <taxon>ecological metagenomes</taxon>
    </lineage>
</organism>
<evidence type="ECO:0000256" key="8">
    <source>
        <dbReference type="ARBA" id="ARBA00048090"/>
    </source>
</evidence>
<comment type="similarity">
    <text evidence="2">Belongs to the gluconokinase GntK/GntV family.</text>
</comment>
<dbReference type="PANTHER" id="PTHR43442:SF3">
    <property type="entry name" value="GLUCONOKINASE-RELATED"/>
    <property type="match status" value="1"/>
</dbReference>
<gene>
    <name evidence="9" type="ORF">UFOPK1755_00347</name>
    <name evidence="10" type="ORF">UFOPK2155_00047</name>
</gene>
<keyword evidence="6" id="KW-0418">Kinase</keyword>
<evidence type="ECO:0000256" key="5">
    <source>
        <dbReference type="ARBA" id="ARBA00022741"/>
    </source>
</evidence>
<dbReference type="NCBIfam" id="TIGR01313">
    <property type="entry name" value="therm_gnt_kin"/>
    <property type="match status" value="1"/>
</dbReference>
<evidence type="ECO:0000256" key="2">
    <source>
        <dbReference type="ARBA" id="ARBA00008420"/>
    </source>
</evidence>
<dbReference type="InterPro" id="IPR006001">
    <property type="entry name" value="Therm_gnt_kin"/>
</dbReference>
<keyword evidence="7" id="KW-0067">ATP-binding</keyword>
<protein>
    <recommendedName>
        <fullName evidence="3">gluconokinase</fullName>
        <ecNumber evidence="3">2.7.1.12</ecNumber>
    </recommendedName>
</protein>
<dbReference type="InterPro" id="IPR031322">
    <property type="entry name" value="Shikimate/glucono_kinase"/>
</dbReference>
<dbReference type="EMBL" id="CAEZTX010000014">
    <property type="protein sequence ID" value="CAB4578839.1"/>
    <property type="molecule type" value="Genomic_DNA"/>
</dbReference>
<evidence type="ECO:0000256" key="1">
    <source>
        <dbReference type="ARBA" id="ARBA00004761"/>
    </source>
</evidence>
<evidence type="ECO:0000256" key="3">
    <source>
        <dbReference type="ARBA" id="ARBA00012054"/>
    </source>
</evidence>
<dbReference type="GO" id="GO:0005737">
    <property type="term" value="C:cytoplasm"/>
    <property type="evidence" value="ECO:0007669"/>
    <property type="project" value="TreeGrafter"/>
</dbReference>
<comment type="catalytic activity">
    <reaction evidence="8">
        <text>D-gluconate + ATP = 6-phospho-D-gluconate + ADP + H(+)</text>
        <dbReference type="Rhea" id="RHEA:19433"/>
        <dbReference type="ChEBI" id="CHEBI:15378"/>
        <dbReference type="ChEBI" id="CHEBI:18391"/>
        <dbReference type="ChEBI" id="CHEBI:30616"/>
        <dbReference type="ChEBI" id="CHEBI:58759"/>
        <dbReference type="ChEBI" id="CHEBI:456216"/>
        <dbReference type="EC" id="2.7.1.12"/>
    </reaction>
</comment>
<dbReference type="EC" id="2.7.1.12" evidence="3"/>
<dbReference type="GO" id="GO:0005975">
    <property type="term" value="P:carbohydrate metabolic process"/>
    <property type="evidence" value="ECO:0007669"/>
    <property type="project" value="InterPro"/>
</dbReference>
<evidence type="ECO:0000313" key="9">
    <source>
        <dbReference type="EMBL" id="CAB4578839.1"/>
    </source>
</evidence>
<keyword evidence="4" id="KW-0808">Transferase</keyword>
<evidence type="ECO:0000313" key="10">
    <source>
        <dbReference type="EMBL" id="CAB4633894.1"/>
    </source>
</evidence>
<dbReference type="GO" id="GO:0005524">
    <property type="term" value="F:ATP binding"/>
    <property type="evidence" value="ECO:0007669"/>
    <property type="project" value="UniProtKB-KW"/>
</dbReference>
<dbReference type="InterPro" id="IPR027417">
    <property type="entry name" value="P-loop_NTPase"/>
</dbReference>
<dbReference type="EMBL" id="CAEZVX010000002">
    <property type="protein sequence ID" value="CAB4633894.1"/>
    <property type="molecule type" value="Genomic_DNA"/>
</dbReference>
<reference evidence="9" key="1">
    <citation type="submission" date="2020-05" db="EMBL/GenBank/DDBJ databases">
        <authorList>
            <person name="Chiriac C."/>
            <person name="Salcher M."/>
            <person name="Ghai R."/>
            <person name="Kavagutti S V."/>
        </authorList>
    </citation>
    <scope>NUCLEOTIDE SEQUENCE</scope>
</reference>
<dbReference type="FunFam" id="3.40.50.300:FF:000522">
    <property type="entry name" value="Gluconokinase"/>
    <property type="match status" value="1"/>
</dbReference>
<sequence>MKIVVMGVTGCGKSTVGAALAEKLDITFIDSDNLHSESNKKKMSSGTPLNDSDRQPWLQAVSDTLESHEKIVVACSALKKSYREKILAGAPTTQFIHLVGSKELISARLSERSHEFMPIELLDSQFQTLEPLEQSERGEVIEISHSTEEIVAEIIAWVKAQN</sequence>
<dbReference type="Gene3D" id="3.40.50.300">
    <property type="entry name" value="P-loop containing nucleotide triphosphate hydrolases"/>
    <property type="match status" value="1"/>
</dbReference>
<dbReference type="Pfam" id="PF01202">
    <property type="entry name" value="SKI"/>
    <property type="match status" value="1"/>
</dbReference>
<dbReference type="PANTHER" id="PTHR43442">
    <property type="entry name" value="GLUCONOKINASE-RELATED"/>
    <property type="match status" value="1"/>
</dbReference>
<comment type="pathway">
    <text evidence="1">Carbohydrate acid metabolism.</text>
</comment>
<proteinExistence type="inferred from homology"/>
<evidence type="ECO:0000256" key="7">
    <source>
        <dbReference type="ARBA" id="ARBA00022840"/>
    </source>
</evidence>
<dbReference type="AlphaFoldDB" id="A0A6J6EU42"/>
<name>A0A6J6EU42_9ZZZZ</name>
<evidence type="ECO:0000256" key="6">
    <source>
        <dbReference type="ARBA" id="ARBA00022777"/>
    </source>
</evidence>
<keyword evidence="5" id="KW-0547">Nucleotide-binding</keyword>
<evidence type="ECO:0000256" key="4">
    <source>
        <dbReference type="ARBA" id="ARBA00022679"/>
    </source>
</evidence>
<dbReference type="GO" id="GO:0046316">
    <property type="term" value="F:gluconokinase activity"/>
    <property type="evidence" value="ECO:0007669"/>
    <property type="project" value="UniProtKB-EC"/>
</dbReference>
<dbReference type="CDD" id="cd02021">
    <property type="entry name" value="GntK"/>
    <property type="match status" value="1"/>
</dbReference>
<accession>A0A6J6EU42</accession>
<dbReference type="SUPFAM" id="SSF52540">
    <property type="entry name" value="P-loop containing nucleoside triphosphate hydrolases"/>
    <property type="match status" value="1"/>
</dbReference>